<dbReference type="OrthoDB" id="5850751at2759"/>
<accession>A0A0M3JJ93</accession>
<dbReference type="WBParaSite" id="ASIM_0000771101-mRNA-1">
    <property type="protein sequence ID" value="ASIM_0000771101-mRNA-1"/>
    <property type="gene ID" value="ASIM_0000771101"/>
</dbReference>
<reference evidence="1 2" key="2">
    <citation type="submission" date="2018-11" db="EMBL/GenBank/DDBJ databases">
        <authorList>
            <consortium name="Pathogen Informatics"/>
        </authorList>
    </citation>
    <scope>NUCLEOTIDE SEQUENCE [LARGE SCALE GENOMIC DNA]</scope>
</reference>
<name>A0A0M3JJ93_ANISI</name>
<sequence>MVPCQISSTVDSRVNVDELIDAHNRLNCTSFNGPYSITNDLEDFFRRRNTKPVQAWTWLFIKHDLPGRGSGALTKCDIPKGAIVTDYYGYISSERDHEERLQRITDESVAEQVVNYRFFLRGRECEFLSVSQ</sequence>
<dbReference type="InterPro" id="IPR046341">
    <property type="entry name" value="SET_dom_sf"/>
</dbReference>
<dbReference type="SUPFAM" id="SSF82199">
    <property type="entry name" value="SET domain"/>
    <property type="match status" value="1"/>
</dbReference>
<gene>
    <name evidence="1" type="ORF">ASIM_LOCUS7481</name>
</gene>
<protein>
    <submittedName>
        <fullName evidence="3">SET domain-containing protein</fullName>
    </submittedName>
</protein>
<evidence type="ECO:0000313" key="1">
    <source>
        <dbReference type="EMBL" id="VDK29300.1"/>
    </source>
</evidence>
<evidence type="ECO:0000313" key="3">
    <source>
        <dbReference type="WBParaSite" id="ASIM_0000771101-mRNA-1"/>
    </source>
</evidence>
<dbReference type="AlphaFoldDB" id="A0A0M3JJ93"/>
<dbReference type="EMBL" id="UYRR01018155">
    <property type="protein sequence ID" value="VDK29300.1"/>
    <property type="molecule type" value="Genomic_DNA"/>
</dbReference>
<keyword evidence="2" id="KW-1185">Reference proteome</keyword>
<evidence type="ECO:0000313" key="2">
    <source>
        <dbReference type="Proteomes" id="UP000267096"/>
    </source>
</evidence>
<organism evidence="3">
    <name type="scientific">Anisakis simplex</name>
    <name type="common">Herring worm</name>
    <dbReference type="NCBI Taxonomy" id="6269"/>
    <lineage>
        <taxon>Eukaryota</taxon>
        <taxon>Metazoa</taxon>
        <taxon>Ecdysozoa</taxon>
        <taxon>Nematoda</taxon>
        <taxon>Chromadorea</taxon>
        <taxon>Rhabditida</taxon>
        <taxon>Spirurina</taxon>
        <taxon>Ascaridomorpha</taxon>
        <taxon>Ascaridoidea</taxon>
        <taxon>Anisakidae</taxon>
        <taxon>Anisakis</taxon>
        <taxon>Anisakis simplex complex</taxon>
    </lineage>
</organism>
<dbReference type="Proteomes" id="UP000267096">
    <property type="component" value="Unassembled WGS sequence"/>
</dbReference>
<reference evidence="3" key="1">
    <citation type="submission" date="2017-02" db="UniProtKB">
        <authorList>
            <consortium name="WormBaseParasite"/>
        </authorList>
    </citation>
    <scope>IDENTIFICATION</scope>
</reference>
<proteinExistence type="predicted"/>